<dbReference type="Proteomes" id="UP000005778">
    <property type="component" value="Chromosome"/>
</dbReference>
<gene>
    <name evidence="9" type="ORF">DespoDRAFT_01912</name>
</gene>
<keyword evidence="7" id="KW-0902">Two-component regulatory system</keyword>
<dbReference type="InterPro" id="IPR035965">
    <property type="entry name" value="PAS-like_dom_sf"/>
</dbReference>
<name>I5B2V5_9BACT</name>
<keyword evidence="10" id="KW-1185">Reference proteome</keyword>
<protein>
    <recommendedName>
        <fullName evidence="2">histidine kinase</fullName>
        <ecNumber evidence="2">2.7.13.3</ecNumber>
    </recommendedName>
</protein>
<reference evidence="9 10" key="2">
    <citation type="submission" date="2012-02" db="EMBL/GenBank/DDBJ databases">
        <title>Improved High-Quality Draft sequence of Desulfobacter postgatei 2ac9.</title>
        <authorList>
            <consortium name="US DOE Joint Genome Institute"/>
            <person name="Lucas S."/>
            <person name="Han J."/>
            <person name="Lapidus A."/>
            <person name="Cheng J.-F."/>
            <person name="Goodwin L."/>
            <person name="Pitluck S."/>
            <person name="Peters L."/>
            <person name="Ovchinnikova G."/>
            <person name="Held B."/>
            <person name="Detter J.C."/>
            <person name="Han C."/>
            <person name="Tapia R."/>
            <person name="Land M."/>
            <person name="Hauser L."/>
            <person name="Kyrpides N."/>
            <person name="Ivanova N."/>
            <person name="Pagani I."/>
            <person name="Orellana R."/>
            <person name="Lovley D."/>
            <person name="Woyke T."/>
        </authorList>
    </citation>
    <scope>NUCLEOTIDE SEQUENCE [LARGE SCALE GENOMIC DNA]</scope>
    <source>
        <strain evidence="9 10">2ac9</strain>
    </source>
</reference>
<keyword evidence="3" id="KW-0808">Transferase</keyword>
<dbReference type="AlphaFoldDB" id="I5B2V5"/>
<sequence>MSNEIKIKETILDVPTVFSKDDILRVINNLPIAVAVIDADLKLVLANRMVCIFVNKKDNQLVGLVGGTALGCIHHEDAPEGCGFGKECSKCKLRMTVNDTFENTKGHFQVETSMTFKSIGRRHLRITTQPFQLQKRTAVLLSIEDITNAKNYERAKIEKEKLTAVIRTAGAICHEINQPLMVILGFSELLIDEIADGQIQEENVKEIRDQAQRLAEITNKLMAITQYKTKMYLSSEILDLDAASSINISDPNPDKEKE</sequence>
<evidence type="ECO:0000256" key="1">
    <source>
        <dbReference type="ARBA" id="ARBA00000085"/>
    </source>
</evidence>
<evidence type="ECO:0000256" key="7">
    <source>
        <dbReference type="ARBA" id="ARBA00023012"/>
    </source>
</evidence>
<organism evidence="9 10">
    <name type="scientific">Desulfobacter postgatei 2ac9</name>
    <dbReference type="NCBI Taxonomy" id="879212"/>
    <lineage>
        <taxon>Bacteria</taxon>
        <taxon>Pseudomonadati</taxon>
        <taxon>Thermodesulfobacteriota</taxon>
        <taxon>Desulfobacteria</taxon>
        <taxon>Desulfobacterales</taxon>
        <taxon>Desulfobacteraceae</taxon>
        <taxon>Desulfobacter</taxon>
    </lineage>
</organism>
<evidence type="ECO:0000256" key="5">
    <source>
        <dbReference type="ARBA" id="ARBA00022777"/>
    </source>
</evidence>
<evidence type="ECO:0000259" key="8">
    <source>
        <dbReference type="SMART" id="SM00388"/>
    </source>
</evidence>
<dbReference type="EC" id="2.7.13.3" evidence="2"/>
<evidence type="ECO:0000256" key="3">
    <source>
        <dbReference type="ARBA" id="ARBA00022679"/>
    </source>
</evidence>
<dbReference type="Pfam" id="PF00512">
    <property type="entry name" value="HisKA"/>
    <property type="match status" value="1"/>
</dbReference>
<proteinExistence type="predicted"/>
<evidence type="ECO:0000256" key="2">
    <source>
        <dbReference type="ARBA" id="ARBA00012438"/>
    </source>
</evidence>
<dbReference type="SUPFAM" id="SSF55785">
    <property type="entry name" value="PYP-like sensor domain (PAS domain)"/>
    <property type="match status" value="1"/>
</dbReference>
<evidence type="ECO:0000256" key="6">
    <source>
        <dbReference type="ARBA" id="ARBA00022840"/>
    </source>
</evidence>
<dbReference type="Gene3D" id="3.30.450.20">
    <property type="entry name" value="PAS domain"/>
    <property type="match status" value="1"/>
</dbReference>
<reference evidence="9 10" key="1">
    <citation type="submission" date="2011-09" db="EMBL/GenBank/DDBJ databases">
        <authorList>
            <consortium name="US DOE Joint Genome Institute (JGI-PGF)"/>
            <person name="Lucas S."/>
            <person name="Han J."/>
            <person name="Lapidus A."/>
            <person name="Cheng J.-F."/>
            <person name="Goodwin L."/>
            <person name="Pitluck S."/>
            <person name="Peters L."/>
            <person name="Land M.L."/>
            <person name="Hauser L."/>
            <person name="Orellana R."/>
            <person name="Lovley D."/>
            <person name="Woyke T.J."/>
        </authorList>
    </citation>
    <scope>NUCLEOTIDE SEQUENCE [LARGE SCALE GENOMIC DNA]</scope>
    <source>
        <strain evidence="9 10">2ac9</strain>
    </source>
</reference>
<keyword evidence="6" id="KW-0067">ATP-binding</keyword>
<comment type="catalytic activity">
    <reaction evidence="1">
        <text>ATP + protein L-histidine = ADP + protein N-phospho-L-histidine.</text>
        <dbReference type="EC" id="2.7.13.3"/>
    </reaction>
</comment>
<keyword evidence="4" id="KW-0547">Nucleotide-binding</keyword>
<dbReference type="PANTHER" id="PTHR43065:SF46">
    <property type="entry name" value="C4-DICARBOXYLATE TRANSPORT SENSOR PROTEIN DCTB"/>
    <property type="match status" value="1"/>
</dbReference>
<evidence type="ECO:0000313" key="9">
    <source>
        <dbReference type="EMBL" id="EIM63818.1"/>
    </source>
</evidence>
<dbReference type="CDD" id="cd00082">
    <property type="entry name" value="HisKA"/>
    <property type="match status" value="1"/>
</dbReference>
<accession>I5B2V5</accession>
<dbReference type="SMART" id="SM00388">
    <property type="entry name" value="HisKA"/>
    <property type="match status" value="1"/>
</dbReference>
<dbReference type="eggNOG" id="COG3920">
    <property type="taxonomic scope" value="Bacteria"/>
</dbReference>
<dbReference type="eggNOG" id="COG3852">
    <property type="taxonomic scope" value="Bacteria"/>
</dbReference>
<dbReference type="Gene3D" id="1.10.287.130">
    <property type="match status" value="1"/>
</dbReference>
<dbReference type="PANTHER" id="PTHR43065">
    <property type="entry name" value="SENSOR HISTIDINE KINASE"/>
    <property type="match status" value="1"/>
</dbReference>
<dbReference type="EMBL" id="CM001488">
    <property type="protein sequence ID" value="EIM63818.1"/>
    <property type="molecule type" value="Genomic_DNA"/>
</dbReference>
<dbReference type="STRING" id="879212.DespoDRAFT_01912"/>
<dbReference type="HOGENOM" id="CLU_1076576_0_0_7"/>
<evidence type="ECO:0000313" key="10">
    <source>
        <dbReference type="Proteomes" id="UP000005778"/>
    </source>
</evidence>
<feature type="domain" description="Signal transduction histidine kinase dimerisation/phosphoacceptor" evidence="8">
    <location>
        <begin position="164"/>
        <end position="230"/>
    </location>
</feature>
<dbReference type="SUPFAM" id="SSF47384">
    <property type="entry name" value="Homodimeric domain of signal transducing histidine kinase"/>
    <property type="match status" value="1"/>
</dbReference>
<dbReference type="GO" id="GO:0005524">
    <property type="term" value="F:ATP binding"/>
    <property type="evidence" value="ECO:0007669"/>
    <property type="project" value="UniProtKB-KW"/>
</dbReference>
<keyword evidence="5 9" id="KW-0418">Kinase</keyword>
<dbReference type="InterPro" id="IPR036097">
    <property type="entry name" value="HisK_dim/P_sf"/>
</dbReference>
<dbReference type="InterPro" id="IPR003661">
    <property type="entry name" value="HisK_dim/P_dom"/>
</dbReference>
<evidence type="ECO:0000256" key="4">
    <source>
        <dbReference type="ARBA" id="ARBA00022741"/>
    </source>
</evidence>
<dbReference type="GO" id="GO:0000155">
    <property type="term" value="F:phosphorelay sensor kinase activity"/>
    <property type="evidence" value="ECO:0007669"/>
    <property type="project" value="InterPro"/>
</dbReference>